<reference evidence="1" key="1">
    <citation type="submission" date="2022-04" db="EMBL/GenBank/DDBJ databases">
        <title>Genome of the entomopathogenic fungus Entomophthora muscae.</title>
        <authorList>
            <person name="Elya C."/>
            <person name="Lovett B.R."/>
            <person name="Lee E."/>
            <person name="Macias A.M."/>
            <person name="Hajek A.E."/>
            <person name="De Bivort B.L."/>
            <person name="Kasson M.T."/>
            <person name="De Fine Licht H.H."/>
            <person name="Stajich J.E."/>
        </authorList>
    </citation>
    <scope>NUCLEOTIDE SEQUENCE</scope>
    <source>
        <strain evidence="1">Berkeley</strain>
    </source>
</reference>
<sequence>MRPAASRLQAACRAWQLAHARPPARQPPPTHLLPPARQPLPTHSCINCRIQNWMHETIQ</sequence>
<keyword evidence="2" id="KW-1185">Reference proteome</keyword>
<accession>A0ACC2UJR2</accession>
<name>A0ACC2UJR2_9FUNG</name>
<comment type="caution">
    <text evidence="1">The sequence shown here is derived from an EMBL/GenBank/DDBJ whole genome shotgun (WGS) entry which is preliminary data.</text>
</comment>
<proteinExistence type="predicted"/>
<organism evidence="1 2">
    <name type="scientific">Entomophthora muscae</name>
    <dbReference type="NCBI Taxonomy" id="34485"/>
    <lineage>
        <taxon>Eukaryota</taxon>
        <taxon>Fungi</taxon>
        <taxon>Fungi incertae sedis</taxon>
        <taxon>Zoopagomycota</taxon>
        <taxon>Entomophthoromycotina</taxon>
        <taxon>Entomophthoromycetes</taxon>
        <taxon>Entomophthorales</taxon>
        <taxon>Entomophthoraceae</taxon>
        <taxon>Entomophthora</taxon>
    </lineage>
</organism>
<protein>
    <submittedName>
        <fullName evidence="1">Uncharacterized protein</fullName>
    </submittedName>
</protein>
<dbReference type="EMBL" id="QTSX02000371">
    <property type="protein sequence ID" value="KAJ9087078.1"/>
    <property type="molecule type" value="Genomic_DNA"/>
</dbReference>
<evidence type="ECO:0000313" key="1">
    <source>
        <dbReference type="EMBL" id="KAJ9087078.1"/>
    </source>
</evidence>
<dbReference type="Proteomes" id="UP001165960">
    <property type="component" value="Unassembled WGS sequence"/>
</dbReference>
<evidence type="ECO:0000313" key="2">
    <source>
        <dbReference type="Proteomes" id="UP001165960"/>
    </source>
</evidence>
<gene>
    <name evidence="1" type="ORF">DSO57_1036877</name>
</gene>